<keyword evidence="6" id="KW-1185">Reference proteome</keyword>
<sequence>MNTRIAFRWLPRPVVSPLRPHPTSILLQQIRHKSWFGLGGSKDEPKPADVTTPTNDVLADLSNTVARGDLAGNTLFEDDLTSEGLPTIDPLIRDPERHKWTWPKRADAREHRRRGRLTKKERILQTEKAHTAKSHFFKTSLKKLGPLARQIAGKNIDDAIVQMRFSVKKAAGDVLGHLNQARNEAVLKRAMDPKVTYIEQAWVGRGEYKTEMSHRAKGRMDQLRLPYTSLPTPVPTGGITVVLKEEATKHRIAAEKEAKALRKKPWVQLPSRPIYGQTQYYRW</sequence>
<dbReference type="EMBL" id="JBBBZM010000017">
    <property type="protein sequence ID" value="KAL0638845.1"/>
    <property type="molecule type" value="Genomic_DNA"/>
</dbReference>
<proteinExistence type="inferred from homology"/>
<comment type="caution">
    <text evidence="5">The sequence shown here is derived from an EMBL/GenBank/DDBJ whole genome shotgun (WGS) entry which is preliminary data.</text>
</comment>
<evidence type="ECO:0000256" key="2">
    <source>
        <dbReference type="ARBA" id="ARBA00022980"/>
    </source>
</evidence>
<dbReference type="InterPro" id="IPR036394">
    <property type="entry name" value="Ribosomal_uL22_sf"/>
</dbReference>
<evidence type="ECO:0000256" key="4">
    <source>
        <dbReference type="RuleBase" id="RU004005"/>
    </source>
</evidence>
<dbReference type="SUPFAM" id="SSF54843">
    <property type="entry name" value="Ribosomal protein L22"/>
    <property type="match status" value="1"/>
</dbReference>
<protein>
    <submittedName>
        <fullName evidence="5">39S ribosomal protein L22, mitochondrial</fullName>
    </submittedName>
</protein>
<dbReference type="GO" id="GO:0005840">
    <property type="term" value="C:ribosome"/>
    <property type="evidence" value="ECO:0007669"/>
    <property type="project" value="UniProtKB-KW"/>
</dbReference>
<dbReference type="InterPro" id="IPR047867">
    <property type="entry name" value="Ribosomal_uL22_bac/org-type"/>
</dbReference>
<comment type="similarity">
    <text evidence="1 4">Belongs to the universal ribosomal protein uL22 family.</text>
</comment>
<evidence type="ECO:0000313" key="6">
    <source>
        <dbReference type="Proteomes" id="UP001447188"/>
    </source>
</evidence>
<dbReference type="PANTHER" id="PTHR13501:SF10">
    <property type="entry name" value="LARGE RIBOSOMAL SUBUNIT PROTEIN UL22M"/>
    <property type="match status" value="1"/>
</dbReference>
<evidence type="ECO:0000256" key="1">
    <source>
        <dbReference type="ARBA" id="ARBA00009451"/>
    </source>
</evidence>
<keyword evidence="3 4" id="KW-0687">Ribonucleoprotein</keyword>
<accession>A0ABR3GSQ7</accession>
<dbReference type="Gene3D" id="3.90.470.10">
    <property type="entry name" value="Ribosomal protein L22/L17"/>
    <property type="match status" value="1"/>
</dbReference>
<keyword evidence="2 4" id="KW-0689">Ribosomal protein</keyword>
<dbReference type="Proteomes" id="UP001447188">
    <property type="component" value="Unassembled WGS sequence"/>
</dbReference>
<organism evidence="5 6">
    <name type="scientific">Discina gigas</name>
    <dbReference type="NCBI Taxonomy" id="1032678"/>
    <lineage>
        <taxon>Eukaryota</taxon>
        <taxon>Fungi</taxon>
        <taxon>Dikarya</taxon>
        <taxon>Ascomycota</taxon>
        <taxon>Pezizomycotina</taxon>
        <taxon>Pezizomycetes</taxon>
        <taxon>Pezizales</taxon>
        <taxon>Discinaceae</taxon>
        <taxon>Discina</taxon>
    </lineage>
</organism>
<dbReference type="InterPro" id="IPR001063">
    <property type="entry name" value="Ribosomal_uL22"/>
</dbReference>
<reference evidence="5 6" key="1">
    <citation type="submission" date="2024-02" db="EMBL/GenBank/DDBJ databases">
        <title>Discinaceae phylogenomics.</title>
        <authorList>
            <person name="Dirks A.C."/>
            <person name="James T.Y."/>
        </authorList>
    </citation>
    <scope>NUCLEOTIDE SEQUENCE [LARGE SCALE GENOMIC DNA]</scope>
    <source>
        <strain evidence="5 6">ACD0624</strain>
    </source>
</reference>
<evidence type="ECO:0000256" key="3">
    <source>
        <dbReference type="ARBA" id="ARBA00023274"/>
    </source>
</evidence>
<dbReference type="Pfam" id="PF00237">
    <property type="entry name" value="Ribosomal_L22"/>
    <property type="match status" value="1"/>
</dbReference>
<gene>
    <name evidence="5" type="primary">mrpl22</name>
    <name evidence="5" type="ORF">Q9L58_002076</name>
</gene>
<evidence type="ECO:0000313" key="5">
    <source>
        <dbReference type="EMBL" id="KAL0638845.1"/>
    </source>
</evidence>
<dbReference type="PANTHER" id="PTHR13501">
    <property type="entry name" value="CHLOROPLAST 50S RIBOSOMAL PROTEIN L22-RELATED"/>
    <property type="match status" value="1"/>
</dbReference>
<name>A0ABR3GSQ7_9PEZI</name>